<comment type="similarity">
    <text evidence="4">Belongs to the GtfB family.</text>
</comment>
<comment type="caution">
    <text evidence="5">The sequence shown here is derived from an EMBL/GenBank/DDBJ whole genome shotgun (WGS) entry which is preliminary data.</text>
</comment>
<evidence type="ECO:0000256" key="3">
    <source>
        <dbReference type="ARBA" id="ARBA00023136"/>
    </source>
</evidence>
<sequence length="439" mass="50454">MINLFDEYTQTSWDLHYSLIMSGYNNPTISIADDGFLPDDVTSPYLYFTGFAEETGHPLYFNDVKVPDYWEIRASNNNGEIFDYRQKRGHIHYAKPSHNRLVKAVDWYDQSGRTRLTDRYNKFGYRFAQTSYNLSNQAVMTTYFDKNGFEVLVENHVTGTIVLNQEEQVLIFKSRVDFVIHYLKVAGFNLDRIFYNSLSTPFLVAYYLNQPGSDLLFWHEEIGDSIPQNMVTAFSNLNRPTGIVAQNPLVYQKMLGLMTPEQQMKVNFLGYIYPFKRDNIGRKEALVLTNSDQLQGFEEFVTSNPEITFHVGAITEMSPKLMAFGQYANVALYPNITTARVQELYQTCDIYLDINHGSEILSAVRTAFENNMIILSFDKTCHHKELTSPSHIFSMEQAGQMAKSLTYLQESPNHFGEYIVRQKADARVATTAEYKAVIG</sequence>
<keyword evidence="3 4" id="KW-0472">Membrane</keyword>
<name>A0ABS2PU45_9STRE</name>
<evidence type="ECO:0000256" key="2">
    <source>
        <dbReference type="ARBA" id="ARBA00022475"/>
    </source>
</evidence>
<protein>
    <recommendedName>
        <fullName evidence="4">UDP-N-acetylglucosamine--peptide N-acetylglucosaminyltransferase stabilizing protein GtfB</fullName>
    </recommendedName>
    <alternativeName>
        <fullName evidence="4">Glycosyltransferase stabilizing protein GtfB</fullName>
    </alternativeName>
</protein>
<organism evidence="5 6">
    <name type="scientific">Streptococcus loxodontisalivarius</name>
    <dbReference type="NCBI Taxonomy" id="1349415"/>
    <lineage>
        <taxon>Bacteria</taxon>
        <taxon>Bacillati</taxon>
        <taxon>Bacillota</taxon>
        <taxon>Bacilli</taxon>
        <taxon>Lactobacillales</taxon>
        <taxon>Streptococcaceae</taxon>
        <taxon>Streptococcus</taxon>
    </lineage>
</organism>
<keyword evidence="6" id="KW-1185">Reference proteome</keyword>
<dbReference type="EMBL" id="JAFBEH010000044">
    <property type="protein sequence ID" value="MBM7643451.1"/>
    <property type="molecule type" value="Genomic_DNA"/>
</dbReference>
<comment type="subcellular location">
    <subcellularLocation>
        <location evidence="4">Cell membrane</location>
        <topology evidence="4">Peripheral membrane protein</topology>
    </subcellularLocation>
</comment>
<evidence type="ECO:0000313" key="5">
    <source>
        <dbReference type="EMBL" id="MBM7643451.1"/>
    </source>
</evidence>
<comment type="pathway">
    <text evidence="1 4">Protein modification; protein glycosylation.</text>
</comment>
<evidence type="ECO:0000313" key="6">
    <source>
        <dbReference type="Proteomes" id="UP000697472"/>
    </source>
</evidence>
<evidence type="ECO:0000256" key="1">
    <source>
        <dbReference type="ARBA" id="ARBA00004922"/>
    </source>
</evidence>
<dbReference type="Proteomes" id="UP000697472">
    <property type="component" value="Unassembled WGS sequence"/>
</dbReference>
<dbReference type="InterPro" id="IPR014268">
    <property type="entry name" value="GtfB"/>
</dbReference>
<reference evidence="5 6" key="1">
    <citation type="submission" date="2021-01" db="EMBL/GenBank/DDBJ databases">
        <title>Genomic Encyclopedia of Type Strains, Phase IV (KMG-IV): sequencing the most valuable type-strain genomes for metagenomic binning, comparative biology and taxonomic classification.</title>
        <authorList>
            <person name="Goeker M."/>
        </authorList>
    </citation>
    <scope>NUCLEOTIDE SEQUENCE [LARGE SCALE GENOMIC DNA]</scope>
    <source>
        <strain evidence="5 6">DSM 27382</strain>
    </source>
</reference>
<evidence type="ECO:0000256" key="4">
    <source>
        <dbReference type="HAMAP-Rule" id="MF_01473"/>
    </source>
</evidence>
<dbReference type="HAMAP" id="MF_01473">
    <property type="entry name" value="GtfB"/>
    <property type="match status" value="1"/>
</dbReference>
<accession>A0ABS2PU45</accession>
<comment type="function">
    <text evidence="4">Required for polymorphic O-glycosylation of the serine-rich repeat protein in this bacteria. A stabilizing protein that is part of the accessory SecA2/SecY2 system specifically required to export serine-rich repeat cell wall proteins usually encoded upstream in the same operon. The GtfA-GtfB complex adds GlcNAc from UDP-GlcNAc to the substrate protein, attaching the first sugar residue. Stabilizes the glycosylation activity of GtfA. Has no N-acetylglucosaminyl transferase activity on its own.</text>
</comment>
<gene>
    <name evidence="4" type="primary">gtfB</name>
    <name evidence="5" type="ORF">JOC28_001759</name>
</gene>
<comment type="subunit">
    <text evidence="4">Forms a heterotetramer with 2 subunits each of GtfA and GtfB. Part of the accessory SecA2/SecY2 protein translocation apparatus.</text>
</comment>
<dbReference type="RefSeq" id="WP_205010304.1">
    <property type="nucleotide sequence ID" value="NZ_JAFBEH010000044.1"/>
</dbReference>
<proteinExistence type="inferred from homology"/>
<dbReference type="NCBIfam" id="TIGR02919">
    <property type="entry name" value="accessory Sec system glycosylation chaperone GtfB"/>
    <property type="match status" value="1"/>
</dbReference>
<keyword evidence="2 4" id="KW-1003">Cell membrane</keyword>